<dbReference type="PANTHER" id="PTHR32322:SF18">
    <property type="entry name" value="S-ADENOSYLMETHIONINE_S-ADENOSYLHOMOCYSTEINE TRANSPORTER"/>
    <property type="match status" value="1"/>
</dbReference>
<dbReference type="STRING" id="1798382.A3D77_02895"/>
<feature type="transmembrane region" description="Helical" evidence="6">
    <location>
        <begin position="153"/>
        <end position="174"/>
    </location>
</feature>
<feature type="transmembrane region" description="Helical" evidence="6">
    <location>
        <begin position="186"/>
        <end position="205"/>
    </location>
</feature>
<keyword evidence="3 6" id="KW-0812">Transmembrane</keyword>
<feature type="transmembrane region" description="Helical" evidence="6">
    <location>
        <begin position="220"/>
        <end position="239"/>
    </location>
</feature>
<gene>
    <name evidence="8" type="ORF">A3D77_02895</name>
</gene>
<feature type="transmembrane region" description="Helical" evidence="6">
    <location>
        <begin position="12"/>
        <end position="31"/>
    </location>
</feature>
<dbReference type="Proteomes" id="UP000176923">
    <property type="component" value="Unassembled WGS sequence"/>
</dbReference>
<protein>
    <recommendedName>
        <fullName evidence="7">EamA domain-containing protein</fullName>
    </recommendedName>
</protein>
<evidence type="ECO:0000256" key="2">
    <source>
        <dbReference type="ARBA" id="ARBA00022475"/>
    </source>
</evidence>
<feature type="transmembrane region" description="Helical" evidence="6">
    <location>
        <begin position="126"/>
        <end position="147"/>
    </location>
</feature>
<keyword evidence="5 6" id="KW-0472">Membrane</keyword>
<dbReference type="PANTHER" id="PTHR32322">
    <property type="entry name" value="INNER MEMBRANE TRANSPORTER"/>
    <property type="match status" value="1"/>
</dbReference>
<keyword evidence="4 6" id="KW-1133">Transmembrane helix</keyword>
<dbReference type="SUPFAM" id="SSF103481">
    <property type="entry name" value="Multidrug resistance efflux transporter EmrE"/>
    <property type="match status" value="2"/>
</dbReference>
<dbReference type="GO" id="GO:0005886">
    <property type="term" value="C:plasma membrane"/>
    <property type="evidence" value="ECO:0007669"/>
    <property type="project" value="UniProtKB-SubCell"/>
</dbReference>
<feature type="transmembrane region" description="Helical" evidence="6">
    <location>
        <begin position="37"/>
        <end position="58"/>
    </location>
</feature>
<evidence type="ECO:0000256" key="3">
    <source>
        <dbReference type="ARBA" id="ARBA00022692"/>
    </source>
</evidence>
<proteinExistence type="predicted"/>
<organism evidence="8 9">
    <name type="scientific">Candidatus Gottesmanbacteria bacterium RIFCSPHIGHO2_02_FULL_39_11</name>
    <dbReference type="NCBI Taxonomy" id="1798382"/>
    <lineage>
        <taxon>Bacteria</taxon>
        <taxon>Candidatus Gottesmaniibacteriota</taxon>
    </lineage>
</organism>
<feature type="domain" description="EamA" evidence="7">
    <location>
        <begin position="156"/>
        <end position="291"/>
    </location>
</feature>
<feature type="transmembrane region" description="Helical" evidence="6">
    <location>
        <begin position="70"/>
        <end position="92"/>
    </location>
</feature>
<reference evidence="8 9" key="1">
    <citation type="journal article" date="2016" name="Nat. Commun.">
        <title>Thousands of microbial genomes shed light on interconnected biogeochemical processes in an aquifer system.</title>
        <authorList>
            <person name="Anantharaman K."/>
            <person name="Brown C.T."/>
            <person name="Hug L.A."/>
            <person name="Sharon I."/>
            <person name="Castelle C.J."/>
            <person name="Probst A.J."/>
            <person name="Thomas B.C."/>
            <person name="Singh A."/>
            <person name="Wilkins M.J."/>
            <person name="Karaoz U."/>
            <person name="Brodie E.L."/>
            <person name="Williams K.H."/>
            <person name="Hubbard S.S."/>
            <person name="Banfield J.F."/>
        </authorList>
    </citation>
    <scope>NUCLEOTIDE SEQUENCE [LARGE SCALE GENOMIC DNA]</scope>
</reference>
<feature type="transmembrane region" description="Helical" evidence="6">
    <location>
        <begin position="251"/>
        <end position="271"/>
    </location>
</feature>
<evidence type="ECO:0000259" key="7">
    <source>
        <dbReference type="Pfam" id="PF00892"/>
    </source>
</evidence>
<comment type="subcellular location">
    <subcellularLocation>
        <location evidence="1">Cell membrane</location>
        <topology evidence="1">Multi-pass membrane protein</topology>
    </subcellularLocation>
</comment>
<keyword evidence="2" id="KW-1003">Cell membrane</keyword>
<evidence type="ECO:0000256" key="1">
    <source>
        <dbReference type="ARBA" id="ARBA00004651"/>
    </source>
</evidence>
<evidence type="ECO:0000313" key="8">
    <source>
        <dbReference type="EMBL" id="OGG16685.1"/>
    </source>
</evidence>
<name>A0A1F5ZWJ5_9BACT</name>
<evidence type="ECO:0000256" key="6">
    <source>
        <dbReference type="SAM" id="Phobius"/>
    </source>
</evidence>
<feature type="transmembrane region" description="Helical" evidence="6">
    <location>
        <begin position="277"/>
        <end position="296"/>
    </location>
</feature>
<dbReference type="InterPro" id="IPR000620">
    <property type="entry name" value="EamA_dom"/>
</dbReference>
<dbReference type="AlphaFoldDB" id="A0A1F5ZWJ5"/>
<dbReference type="EMBL" id="MFJL01000009">
    <property type="protein sequence ID" value="OGG16685.1"/>
    <property type="molecule type" value="Genomic_DNA"/>
</dbReference>
<evidence type="ECO:0000256" key="4">
    <source>
        <dbReference type="ARBA" id="ARBA00022989"/>
    </source>
</evidence>
<feature type="domain" description="EamA" evidence="7">
    <location>
        <begin position="12"/>
        <end position="142"/>
    </location>
</feature>
<dbReference type="InterPro" id="IPR050638">
    <property type="entry name" value="AA-Vitamin_Transporters"/>
</dbReference>
<comment type="caution">
    <text evidence="8">The sequence shown here is derived from an EMBL/GenBank/DDBJ whole genome shotgun (WGS) entry which is preliminary data.</text>
</comment>
<evidence type="ECO:0000256" key="5">
    <source>
        <dbReference type="ARBA" id="ARBA00023136"/>
    </source>
</evidence>
<sequence>MSSLATSRTHRNGVLALIIANIIWGAAAPIFKLSLQNIPPFTLAFLRFFGASLLLYPFAIKAGKIKHRDILTLIIISFFGVTFNIAFFFWGLMSAPAINATVIASSGPVFLCLGGILFLKEKPRKKLLGGLLISLLGVIIIIGQPIFTEGFDGQLVGNIFFLLAMIFHTAYTILYKKSMSHYSTFLITYWMFLIGSLTFLPFFLYETVTVNPLFSLDIRGLVGIGFGIFLSSALAYFLFDWGLKRIPSQEIGIFAYLDPIIAAAIAIPLLGETVSSLFLLGSLLIFGGIAIAENRLHYHPLHKL</sequence>
<accession>A0A1F5ZWJ5</accession>
<dbReference type="Pfam" id="PF00892">
    <property type="entry name" value="EamA"/>
    <property type="match status" value="2"/>
</dbReference>
<dbReference type="InterPro" id="IPR037185">
    <property type="entry name" value="EmrE-like"/>
</dbReference>
<evidence type="ECO:0000313" key="9">
    <source>
        <dbReference type="Proteomes" id="UP000176923"/>
    </source>
</evidence>
<feature type="transmembrane region" description="Helical" evidence="6">
    <location>
        <begin position="98"/>
        <end position="119"/>
    </location>
</feature>